<reference evidence="1" key="1">
    <citation type="submission" date="2020-11" db="EMBL/GenBank/DDBJ databases">
        <authorList>
            <consortium name="DOE Joint Genome Institute"/>
            <person name="Ahrendt S."/>
            <person name="Riley R."/>
            <person name="Andreopoulos W."/>
            <person name="LaButti K."/>
            <person name="Pangilinan J."/>
            <person name="Ruiz-duenas F.J."/>
            <person name="Barrasa J.M."/>
            <person name="Sanchez-Garcia M."/>
            <person name="Camarero S."/>
            <person name="Miyauchi S."/>
            <person name="Serrano A."/>
            <person name="Linde D."/>
            <person name="Babiker R."/>
            <person name="Drula E."/>
            <person name="Ayuso-Fernandez I."/>
            <person name="Pacheco R."/>
            <person name="Padilla G."/>
            <person name="Ferreira P."/>
            <person name="Barriuso J."/>
            <person name="Kellner H."/>
            <person name="Castanera R."/>
            <person name="Alfaro M."/>
            <person name="Ramirez L."/>
            <person name="Pisabarro A.G."/>
            <person name="Kuo A."/>
            <person name="Tritt A."/>
            <person name="Lipzen A."/>
            <person name="He G."/>
            <person name="Yan M."/>
            <person name="Ng V."/>
            <person name="Cullen D."/>
            <person name="Martin F."/>
            <person name="Rosso M.-N."/>
            <person name="Henrissat B."/>
            <person name="Hibbett D."/>
            <person name="Martinez A.T."/>
            <person name="Grigoriev I.V."/>
        </authorList>
    </citation>
    <scope>NUCLEOTIDE SEQUENCE</scope>
    <source>
        <strain evidence="1">AH 44721</strain>
    </source>
</reference>
<protein>
    <submittedName>
        <fullName evidence="1">Uncharacterized protein</fullName>
    </submittedName>
</protein>
<sequence length="465" mass="53729">MSSLLLAYEKVSMDTLQSTRHALPDLPFEILYTIIDEACKWQYERFLSSIPRVCHAFRVQCYRKRFAKITFRGDLELLRKMRRLRDLMESEPLGGSRMPGVSSFILSFEIRSRDLLSFLNDESMVPIMRKLFRPTSNPIIISPSSLRVLQLSGHQDHRVDWSSLSESFVSAFHDLCQNSLSTSLGLTYFVNVPRNFLRGANRVKNLKLWSVSCADYSYASCGTEELFGIYLESLDINQSTLSSNLLHMTGHDSSAIAESDLAEVVSRLKKLQVSFWNKSVTETAFLIVHEAINLQSLKLSCFDHSDREQLHFLLDYRSHSQLQHLVIEIETTYEQITFPFRKTMEIVDNCLGQHIPPSIANIEMAFSITTRYDEIPSFAESTDFCHDISIIVNRFMETNFVQPTRIIIRLEFCRRNSDYDLFGPPNWEPVFLERLSQAFCCLKGKANLDWKFEIGQKDTSFVLSY</sequence>
<proteinExistence type="predicted"/>
<accession>A0A9P5NZR2</accession>
<comment type="caution">
    <text evidence="1">The sequence shown here is derived from an EMBL/GenBank/DDBJ whole genome shotgun (WGS) entry which is preliminary data.</text>
</comment>
<evidence type="ECO:0000313" key="2">
    <source>
        <dbReference type="Proteomes" id="UP000724874"/>
    </source>
</evidence>
<dbReference type="EMBL" id="JADNYJ010000003">
    <property type="protein sequence ID" value="KAF8912182.1"/>
    <property type="molecule type" value="Genomic_DNA"/>
</dbReference>
<dbReference type="AlphaFoldDB" id="A0A9P5NZR2"/>
<evidence type="ECO:0000313" key="1">
    <source>
        <dbReference type="EMBL" id="KAF8912182.1"/>
    </source>
</evidence>
<organism evidence="1 2">
    <name type="scientific">Gymnopilus junonius</name>
    <name type="common">Spectacular rustgill mushroom</name>
    <name type="synonym">Gymnopilus spectabilis subsp. junonius</name>
    <dbReference type="NCBI Taxonomy" id="109634"/>
    <lineage>
        <taxon>Eukaryota</taxon>
        <taxon>Fungi</taxon>
        <taxon>Dikarya</taxon>
        <taxon>Basidiomycota</taxon>
        <taxon>Agaricomycotina</taxon>
        <taxon>Agaricomycetes</taxon>
        <taxon>Agaricomycetidae</taxon>
        <taxon>Agaricales</taxon>
        <taxon>Agaricineae</taxon>
        <taxon>Hymenogastraceae</taxon>
        <taxon>Gymnopilus</taxon>
    </lineage>
</organism>
<name>A0A9P5NZR2_GYMJU</name>
<keyword evidence="2" id="KW-1185">Reference proteome</keyword>
<dbReference type="Proteomes" id="UP000724874">
    <property type="component" value="Unassembled WGS sequence"/>
</dbReference>
<gene>
    <name evidence="1" type="ORF">CPB84DRAFT_1761509</name>
</gene>